<dbReference type="PRINTS" id="PR00344">
    <property type="entry name" value="BCTRLSENSOR"/>
</dbReference>
<dbReference type="Pfam" id="PF02518">
    <property type="entry name" value="HATPase_c"/>
    <property type="match status" value="1"/>
</dbReference>
<accession>A0A350H907</accession>
<dbReference type="PANTHER" id="PTHR43065:SF42">
    <property type="entry name" value="TWO-COMPONENT SENSOR PPRA"/>
    <property type="match status" value="1"/>
</dbReference>
<dbReference type="SMART" id="SM00388">
    <property type="entry name" value="HisKA"/>
    <property type="match status" value="1"/>
</dbReference>
<reference evidence="5 6" key="1">
    <citation type="journal article" date="2018" name="Nat. Biotechnol.">
        <title>A standardized bacterial taxonomy based on genome phylogeny substantially revises the tree of life.</title>
        <authorList>
            <person name="Parks D.H."/>
            <person name="Chuvochina M."/>
            <person name="Waite D.W."/>
            <person name="Rinke C."/>
            <person name="Skarshewski A."/>
            <person name="Chaumeil P.A."/>
            <person name="Hugenholtz P."/>
        </authorList>
    </citation>
    <scope>NUCLEOTIDE SEQUENCE [LARGE SCALE GENOMIC DNA]</scope>
    <source>
        <strain evidence="5">UBA9956</strain>
    </source>
</reference>
<dbReference type="InterPro" id="IPR036097">
    <property type="entry name" value="HisK_dim/P_sf"/>
</dbReference>
<evidence type="ECO:0000256" key="1">
    <source>
        <dbReference type="ARBA" id="ARBA00000085"/>
    </source>
</evidence>
<proteinExistence type="predicted"/>
<dbReference type="SUPFAM" id="SSF47384">
    <property type="entry name" value="Homodimeric domain of signal transducing histidine kinase"/>
    <property type="match status" value="1"/>
</dbReference>
<feature type="domain" description="Histidine kinase" evidence="4">
    <location>
        <begin position="362"/>
        <end position="569"/>
    </location>
</feature>
<comment type="caution">
    <text evidence="5">The sequence shown here is derived from an EMBL/GenBank/DDBJ whole genome shotgun (WGS) entry which is preliminary data.</text>
</comment>
<name>A0A350H907_UNCW3</name>
<dbReference type="InterPro" id="IPR003594">
    <property type="entry name" value="HATPase_dom"/>
</dbReference>
<dbReference type="Proteomes" id="UP000264062">
    <property type="component" value="Unassembled WGS sequence"/>
</dbReference>
<evidence type="ECO:0000256" key="2">
    <source>
        <dbReference type="ARBA" id="ARBA00012438"/>
    </source>
</evidence>
<dbReference type="InterPro" id="IPR005467">
    <property type="entry name" value="His_kinase_dom"/>
</dbReference>
<dbReference type="CDD" id="cd00082">
    <property type="entry name" value="HisKA"/>
    <property type="match status" value="1"/>
</dbReference>
<evidence type="ECO:0000259" key="4">
    <source>
        <dbReference type="PROSITE" id="PS50109"/>
    </source>
</evidence>
<dbReference type="PANTHER" id="PTHR43065">
    <property type="entry name" value="SENSOR HISTIDINE KINASE"/>
    <property type="match status" value="1"/>
</dbReference>
<dbReference type="Gene3D" id="3.30.565.10">
    <property type="entry name" value="Histidine kinase-like ATPase, C-terminal domain"/>
    <property type="match status" value="1"/>
</dbReference>
<sequence>MRRESRPKSSQFTCIPQGESYVLIRNILRYANRGLYVCEFLDTVSRELFDFTLCDGIEIFTLGDSISYNWSIDREKMNEPHFKRFDSEDSVEGKVKLACGKSMHELCEIVLKKKRTKGKKYFTKLGNLYIPDAGHAVEIDILYEKEWKKRVFKLETEYKSILMIHFEIDETNTSLIQLKSKKKNFFNPMEIEFYEGLMNTMGIAISDRRAQYCLRERMKELTCLYEISKILQEPKVSIEESSERMIDLIIEAFQFPDIVMVRLEIDGKIYTSREFKVTPDKIFSDIITENAKRGILEVFHKAPFYKKDEVFFLDEEQTLINAITRQIALILEKEKIEEDKETLHHQLLHADRLATIGQLVAGVAHELNEPLSSILGFSQLIKKNENLAVQTREDNEKIVKSALHAREIIKKLMFFAKRMPPQMIPVDLNDIVKETIYFLESHLIKSAIELQMKLSPEIPKVIADPSQLYQVLVNLVVNAIQSMDRGGILKIETIPSGEFVRLSVEDNGYGMSEDVVGKIFIPFFTTKKDGTGLGLSVVHGIVESHGGKIEVKSIEKKGTVFSVMLPAEKSEENKNA</sequence>
<evidence type="ECO:0000313" key="6">
    <source>
        <dbReference type="Proteomes" id="UP000264062"/>
    </source>
</evidence>
<evidence type="ECO:0000313" key="5">
    <source>
        <dbReference type="EMBL" id="HAV92023.1"/>
    </source>
</evidence>
<dbReference type="InterPro" id="IPR004358">
    <property type="entry name" value="Sig_transdc_His_kin-like_C"/>
</dbReference>
<keyword evidence="3" id="KW-0597">Phosphoprotein</keyword>
<organism evidence="5 6">
    <name type="scientific">candidate division WOR-3 bacterium</name>
    <dbReference type="NCBI Taxonomy" id="2052148"/>
    <lineage>
        <taxon>Bacteria</taxon>
        <taxon>Bacteria division WOR-3</taxon>
    </lineage>
</organism>
<dbReference type="SUPFAM" id="SSF55874">
    <property type="entry name" value="ATPase domain of HSP90 chaperone/DNA topoisomerase II/histidine kinase"/>
    <property type="match status" value="1"/>
</dbReference>
<comment type="catalytic activity">
    <reaction evidence="1">
        <text>ATP + protein L-histidine = ADP + protein N-phospho-L-histidine.</text>
        <dbReference type="EC" id="2.7.13.3"/>
    </reaction>
</comment>
<dbReference type="InterPro" id="IPR003661">
    <property type="entry name" value="HisK_dim/P_dom"/>
</dbReference>
<dbReference type="EC" id="2.7.13.3" evidence="2"/>
<gene>
    <name evidence="5" type="ORF">DCW38_02445</name>
</gene>
<dbReference type="SMART" id="SM00387">
    <property type="entry name" value="HATPase_c"/>
    <property type="match status" value="1"/>
</dbReference>
<dbReference type="GO" id="GO:0000155">
    <property type="term" value="F:phosphorelay sensor kinase activity"/>
    <property type="evidence" value="ECO:0007669"/>
    <property type="project" value="InterPro"/>
</dbReference>
<dbReference type="Gene3D" id="1.10.287.130">
    <property type="match status" value="1"/>
</dbReference>
<protein>
    <recommendedName>
        <fullName evidence="2">histidine kinase</fullName>
        <ecNumber evidence="2">2.7.13.3</ecNumber>
    </recommendedName>
</protein>
<dbReference type="EMBL" id="DMZY01000077">
    <property type="protein sequence ID" value="HAV92023.1"/>
    <property type="molecule type" value="Genomic_DNA"/>
</dbReference>
<evidence type="ECO:0000256" key="3">
    <source>
        <dbReference type="ARBA" id="ARBA00022553"/>
    </source>
</evidence>
<dbReference type="AlphaFoldDB" id="A0A350H907"/>
<dbReference type="InterPro" id="IPR036890">
    <property type="entry name" value="HATPase_C_sf"/>
</dbReference>
<dbReference type="PROSITE" id="PS50109">
    <property type="entry name" value="HIS_KIN"/>
    <property type="match status" value="1"/>
</dbReference>
<dbReference type="Pfam" id="PF00512">
    <property type="entry name" value="HisKA"/>
    <property type="match status" value="1"/>
</dbReference>